<dbReference type="EMBL" id="DRSK01000147">
    <property type="protein sequence ID" value="HHE07779.1"/>
    <property type="molecule type" value="Genomic_DNA"/>
</dbReference>
<feature type="signal peptide" evidence="1">
    <location>
        <begin position="1"/>
        <end position="23"/>
    </location>
</feature>
<keyword evidence="1" id="KW-0732">Signal</keyword>
<proteinExistence type="predicted"/>
<sequence>MKKNILAATLAIMVLLWHSLSFAAINQFTGHWKNINSNTRGITTLDITGNANALKMHAWGKCHPNDCDWGEVKAYAYAPSVSSPMEQNARAVSAVYNTGFSQTLVIVKALGNNKIRAEVFTRFTDNSNRSNYTAIYTFRRQLQVAPLTPMPIPFKPMIPVVKEDCISFNPATTTLRNIDGRWTIVDGNHLMFNFGDKMVEAIKALRIIKHYKMNQSCFVGRPDPSFSYLLVNGQAPQGSMPGEDCVSFNPNTIKVKKINGRWKIVDGNHWVFDFNDKEGEARTAFAIIKKYGFNHSCYVGRPDPSFMYLRK</sequence>
<accession>A0A7C5HPD9</accession>
<reference evidence="2" key="1">
    <citation type="journal article" date="2020" name="mSystems">
        <title>Genome- and Community-Level Interaction Insights into Carbon Utilization and Element Cycling Functions of Hydrothermarchaeota in Hydrothermal Sediment.</title>
        <authorList>
            <person name="Zhou Z."/>
            <person name="Liu Y."/>
            <person name="Xu W."/>
            <person name="Pan J."/>
            <person name="Luo Z.H."/>
            <person name="Li M."/>
        </authorList>
    </citation>
    <scope>NUCLEOTIDE SEQUENCE [LARGE SCALE GENOMIC DNA]</scope>
    <source>
        <strain evidence="2">HyVt-628</strain>
    </source>
</reference>
<feature type="chain" id="PRO_5028020080" evidence="1">
    <location>
        <begin position="24"/>
        <end position="311"/>
    </location>
</feature>
<organism evidence="2">
    <name type="scientific">Chlorobaculum parvum</name>
    <dbReference type="NCBI Taxonomy" id="274539"/>
    <lineage>
        <taxon>Bacteria</taxon>
        <taxon>Pseudomonadati</taxon>
        <taxon>Chlorobiota</taxon>
        <taxon>Chlorobiia</taxon>
        <taxon>Chlorobiales</taxon>
        <taxon>Chlorobiaceae</taxon>
        <taxon>Chlorobaculum</taxon>
    </lineage>
</organism>
<evidence type="ECO:0000313" key="2">
    <source>
        <dbReference type="EMBL" id="HHE07779.1"/>
    </source>
</evidence>
<dbReference type="AlphaFoldDB" id="A0A7C5HPD9"/>
<protein>
    <submittedName>
        <fullName evidence="2">Uncharacterized protein</fullName>
    </submittedName>
</protein>
<gene>
    <name evidence="2" type="ORF">ENL01_02555</name>
</gene>
<name>A0A7C5HPD9_9CHLB</name>
<evidence type="ECO:0000256" key="1">
    <source>
        <dbReference type="SAM" id="SignalP"/>
    </source>
</evidence>
<dbReference type="Proteomes" id="UP000886059">
    <property type="component" value="Unassembled WGS sequence"/>
</dbReference>
<comment type="caution">
    <text evidence="2">The sequence shown here is derived from an EMBL/GenBank/DDBJ whole genome shotgun (WGS) entry which is preliminary data.</text>
</comment>